<evidence type="ECO:0000313" key="5">
    <source>
        <dbReference type="Proteomes" id="UP000469927"/>
    </source>
</evidence>
<dbReference type="OrthoDB" id="9782395at2"/>
<dbReference type="EMBL" id="WAGD01000019">
    <property type="protein sequence ID" value="KAB0882413.1"/>
    <property type="molecule type" value="Genomic_DNA"/>
</dbReference>
<dbReference type="Pfam" id="PF02698">
    <property type="entry name" value="DUF218"/>
    <property type="match status" value="1"/>
</dbReference>
<accession>A0A2T7AX57</accession>
<reference evidence="3 4" key="1">
    <citation type="submission" date="2016-12" db="EMBL/GenBank/DDBJ databases">
        <title>Analysis of the Molecular Diversity Among Cronobacter Species Isolated from Filth Flies Using a Pan Genomic DNA Microarray.</title>
        <authorList>
            <person name="Pava-Ripoll M."/>
            <person name="Tall B."/>
            <person name="Farber J."/>
            <person name="Fanning S."/>
            <person name="Lehner A."/>
            <person name="Stephan R."/>
            <person name="Pagotto F."/>
            <person name="Iverson C."/>
            <person name="Ziobro G."/>
            <person name="Miller A."/>
            <person name="Pearson R."/>
            <person name="Yan Q."/>
            <person name="Kim M."/>
            <person name="Jeong S."/>
            <person name="Park J."/>
            <person name="Jun S."/>
            <person name="Choi H."/>
            <person name="Chung T."/>
            <person name="Yoo Y."/>
            <person name="Park E."/>
            <person name="Hwang S."/>
            <person name="Lee B."/>
            <person name="Sathyamoorthy V."/>
            <person name="Carter L."/>
            <person name="Mammel M."/>
            <person name="Jackson S."/>
            <person name="Kothary M."/>
            <person name="Patel I."/>
            <person name="Grim C."/>
            <person name="Gopinath G."/>
            <person name="Gangiredla J."/>
            <person name="Chase H."/>
        </authorList>
    </citation>
    <scope>NUCLEOTIDE SEQUENCE [LARGE SCALE GENOMIC DNA]</scope>
    <source>
        <strain evidence="3 4">MOD1-Md1s</strain>
    </source>
</reference>
<feature type="domain" description="DUF218" evidence="1">
    <location>
        <begin position="58"/>
        <end position="187"/>
    </location>
</feature>
<comment type="caution">
    <text evidence="3">The sequence shown here is derived from an EMBL/GenBank/DDBJ whole genome shotgun (WGS) entry which is preliminary data.</text>
</comment>
<dbReference type="Proteomes" id="UP000244378">
    <property type="component" value="Unassembled WGS sequence"/>
</dbReference>
<evidence type="ECO:0000313" key="3">
    <source>
        <dbReference type="EMBL" id="PUX16915.1"/>
    </source>
</evidence>
<protein>
    <submittedName>
        <fullName evidence="3">SanA protein</fullName>
    </submittedName>
</protein>
<dbReference type="AlphaFoldDB" id="A0A2T7AX57"/>
<dbReference type="RefSeq" id="WP_075192511.1">
    <property type="nucleotide sequence ID" value="NZ_JADKNN010000024.1"/>
</dbReference>
<dbReference type="CDD" id="cd06259">
    <property type="entry name" value="YdcF-like"/>
    <property type="match status" value="1"/>
</dbReference>
<dbReference type="EMBL" id="MSAE01000005">
    <property type="protein sequence ID" value="PUX16915.1"/>
    <property type="molecule type" value="Genomic_DNA"/>
</dbReference>
<gene>
    <name evidence="3" type="ORF">AUN14_04650</name>
    <name evidence="2" type="ORF">FZI19_07910</name>
</gene>
<sequence length="230" mass="25461">MTIPSRWKRFFAVTALLAFTGALLSVIAIIAADRMVTRAADGRLYEAVANTPARKVGLVLGARPDNRFFNRRIEAAAALYHAGKVSWLLVSGDNSRADYDEPTAMAEALNRRGVPATAIFCDYAGFSTLDSVVRAREVFQETRITIISQAFHNARAVYLAQHYGIDAIGFNAEDPALRHTQYTLLRERFARVRAVLDARWLRREPHFLGPKVAIGPNDAPRGCNIYAATP</sequence>
<name>A0A2T7AX57_9ENTR</name>
<evidence type="ECO:0000313" key="2">
    <source>
        <dbReference type="EMBL" id="KAB0882413.1"/>
    </source>
</evidence>
<dbReference type="Proteomes" id="UP000469927">
    <property type="component" value="Unassembled WGS sequence"/>
</dbReference>
<dbReference type="PANTHER" id="PTHR30336:SF6">
    <property type="entry name" value="INTEGRAL MEMBRANE PROTEIN"/>
    <property type="match status" value="1"/>
</dbReference>
<dbReference type="InterPro" id="IPR003848">
    <property type="entry name" value="DUF218"/>
</dbReference>
<keyword evidence="5" id="KW-1185">Reference proteome</keyword>
<evidence type="ECO:0000259" key="1">
    <source>
        <dbReference type="Pfam" id="PF02698"/>
    </source>
</evidence>
<organism evidence="3 4">
    <name type="scientific">Cronobacter muytjensii</name>
    <dbReference type="NCBI Taxonomy" id="413501"/>
    <lineage>
        <taxon>Bacteria</taxon>
        <taxon>Pseudomonadati</taxon>
        <taxon>Pseudomonadota</taxon>
        <taxon>Gammaproteobacteria</taxon>
        <taxon>Enterobacterales</taxon>
        <taxon>Enterobacteriaceae</taxon>
        <taxon>Cronobacter</taxon>
    </lineage>
</organism>
<reference evidence="2 5" key="2">
    <citation type="submission" date="2019-08" db="EMBL/GenBank/DDBJ databases">
        <title>Prevalence, distribution, and phylogeny of type two toxin-antitoxin genes possessed by Cronobacter species where C. sakazakii homologs follow sequence type lineages.</title>
        <authorList>
            <person name="Finkelstein S."/>
            <person name="Negrete F."/>
            <person name="Jang H."/>
            <person name="Gopinath G.R."/>
            <person name="Tall B.D."/>
        </authorList>
    </citation>
    <scope>NUCLEOTIDE SEQUENCE [LARGE SCALE GENOMIC DNA]</scope>
    <source>
        <strain evidence="2 5">MOD1_GK1257</strain>
    </source>
</reference>
<evidence type="ECO:0000313" key="4">
    <source>
        <dbReference type="Proteomes" id="UP000244378"/>
    </source>
</evidence>
<dbReference type="GO" id="GO:0005886">
    <property type="term" value="C:plasma membrane"/>
    <property type="evidence" value="ECO:0007669"/>
    <property type="project" value="TreeGrafter"/>
</dbReference>
<dbReference type="PANTHER" id="PTHR30336">
    <property type="entry name" value="INNER MEMBRANE PROTEIN, PROBABLE PERMEASE"/>
    <property type="match status" value="1"/>
</dbReference>
<dbReference type="InterPro" id="IPR051599">
    <property type="entry name" value="Cell_Envelope_Assoc"/>
</dbReference>
<proteinExistence type="predicted"/>